<comment type="caution">
    <text evidence="2">The sequence shown here is derived from an EMBL/GenBank/DDBJ whole genome shotgun (WGS) entry which is preliminary data.</text>
</comment>
<evidence type="ECO:0000313" key="3">
    <source>
        <dbReference type="Proteomes" id="UP000824105"/>
    </source>
</evidence>
<reference evidence="2" key="1">
    <citation type="journal article" date="2021" name="PeerJ">
        <title>Extensive microbial diversity within the chicken gut microbiome revealed by metagenomics and culture.</title>
        <authorList>
            <person name="Gilroy R."/>
            <person name="Ravi A."/>
            <person name="Getino M."/>
            <person name="Pursley I."/>
            <person name="Horton D.L."/>
            <person name="Alikhan N.F."/>
            <person name="Baker D."/>
            <person name="Gharbi K."/>
            <person name="Hall N."/>
            <person name="Watson M."/>
            <person name="Adriaenssens E.M."/>
            <person name="Foster-Nyarko E."/>
            <person name="Jarju S."/>
            <person name="Secka A."/>
            <person name="Antonio M."/>
            <person name="Oren A."/>
            <person name="Chaudhuri R.R."/>
            <person name="La Ragione R."/>
            <person name="Hildebrand F."/>
            <person name="Pallen M.J."/>
        </authorList>
    </citation>
    <scope>NUCLEOTIDE SEQUENCE</scope>
    <source>
        <strain evidence="2">CHK188-11489</strain>
    </source>
</reference>
<name>A0A9D2JQB7_9FIRM</name>
<protein>
    <submittedName>
        <fullName evidence="2">Sugar nucleotide-binding protein</fullName>
    </submittedName>
</protein>
<gene>
    <name evidence="2" type="ORF">H9724_07620</name>
</gene>
<dbReference type="Proteomes" id="UP000824105">
    <property type="component" value="Unassembled WGS sequence"/>
</dbReference>
<proteinExistence type="predicted"/>
<dbReference type="PANTHER" id="PTHR43242:SF1">
    <property type="entry name" value="NAD(P)-BINDING ROSSMANN-FOLD SUPERFAMILY PROTEIN"/>
    <property type="match status" value="1"/>
</dbReference>
<feature type="domain" description="RmlD-like substrate binding" evidence="1">
    <location>
        <begin position="3"/>
        <end position="240"/>
    </location>
</feature>
<evidence type="ECO:0000259" key="1">
    <source>
        <dbReference type="Pfam" id="PF04321"/>
    </source>
</evidence>
<dbReference type="InterPro" id="IPR029903">
    <property type="entry name" value="RmlD-like-bd"/>
</dbReference>
<reference evidence="2" key="2">
    <citation type="submission" date="2021-04" db="EMBL/GenBank/DDBJ databases">
        <authorList>
            <person name="Gilroy R."/>
        </authorList>
    </citation>
    <scope>NUCLEOTIDE SEQUENCE</scope>
    <source>
        <strain evidence="2">CHK188-11489</strain>
    </source>
</reference>
<dbReference type="Pfam" id="PF04321">
    <property type="entry name" value="RmlD_sub_bind"/>
    <property type="match status" value="1"/>
</dbReference>
<organism evidence="2 3">
    <name type="scientific">Candidatus Gemmiger avistercoris</name>
    <dbReference type="NCBI Taxonomy" id="2838606"/>
    <lineage>
        <taxon>Bacteria</taxon>
        <taxon>Bacillati</taxon>
        <taxon>Bacillota</taxon>
        <taxon>Clostridia</taxon>
        <taxon>Eubacteriales</taxon>
        <taxon>Gemmiger</taxon>
    </lineage>
</organism>
<dbReference type="Gene3D" id="3.40.50.720">
    <property type="entry name" value="NAD(P)-binding Rossmann-like Domain"/>
    <property type="match status" value="1"/>
</dbReference>
<dbReference type="EMBL" id="DXBF01000061">
    <property type="protein sequence ID" value="HIZ62617.1"/>
    <property type="molecule type" value="Genomic_DNA"/>
</dbReference>
<dbReference type="PANTHER" id="PTHR43242">
    <property type="entry name" value="NAD(P)-BINDING ROSSMANN-FOLD SUPERFAMILY PROTEIN"/>
    <property type="match status" value="1"/>
</dbReference>
<evidence type="ECO:0000313" key="2">
    <source>
        <dbReference type="EMBL" id="HIZ62617.1"/>
    </source>
</evidence>
<accession>A0A9D2JQB7</accession>
<sequence length="284" mass="30945">MKRVLVTGAGGFVGSRILQQLRAQWKLTAFPRGMLAQAAEEDVLRFVQQVQPDCVLHTAALSDTGYCEAHPEESFRANVEVPVWLARAARTAGAGLVLFSSDQVYTGLPGCSPRDEDAPLQPANVYGRHKLLAEQRVLDLLPQAVCLRATWMYDLPCYGLPVRGNLPLNLVRAALQGQALTFSRRDYRGVTYVRQAVQNLLPALSLPGGVYNFGSENDTDMFTTAQAFCALLGAAPRLEAAAWERCLAMDTRKARAAGLCFDTTRDGLLRCLQDYGLRPGSGGV</sequence>
<dbReference type="AlphaFoldDB" id="A0A9D2JQB7"/>
<dbReference type="SUPFAM" id="SSF51735">
    <property type="entry name" value="NAD(P)-binding Rossmann-fold domains"/>
    <property type="match status" value="1"/>
</dbReference>
<dbReference type="InterPro" id="IPR036291">
    <property type="entry name" value="NAD(P)-bd_dom_sf"/>
</dbReference>